<dbReference type="KEGG" id="amr:AM1_G0163"/>
<dbReference type="Proteomes" id="UP000000268">
    <property type="component" value="Plasmid pREB7"/>
</dbReference>
<dbReference type="InterPro" id="IPR013762">
    <property type="entry name" value="Integrase-like_cat_sf"/>
</dbReference>
<organism evidence="2 3">
    <name type="scientific">Acaryochloris marina (strain MBIC 11017)</name>
    <dbReference type="NCBI Taxonomy" id="329726"/>
    <lineage>
        <taxon>Bacteria</taxon>
        <taxon>Bacillati</taxon>
        <taxon>Cyanobacteriota</taxon>
        <taxon>Cyanophyceae</taxon>
        <taxon>Acaryochloridales</taxon>
        <taxon>Acaryochloridaceae</taxon>
        <taxon>Acaryochloris</taxon>
    </lineage>
</organism>
<gene>
    <name evidence="2" type="ordered locus">AM1_G0163</name>
</gene>
<dbReference type="Gene3D" id="1.10.443.10">
    <property type="entry name" value="Intergrase catalytic core"/>
    <property type="match status" value="1"/>
</dbReference>
<geneLocation type="plasmid" evidence="2 3">
    <name>pREB7</name>
</geneLocation>
<dbReference type="eggNOG" id="COG0582">
    <property type="taxonomic scope" value="Bacteria"/>
</dbReference>
<dbReference type="RefSeq" id="WP_012168408.1">
    <property type="nucleotide sequence ID" value="NC_009932.1"/>
</dbReference>
<reference evidence="2 3" key="1">
    <citation type="journal article" date="2008" name="Proc. Natl. Acad. Sci. U.S.A.">
        <title>Niche adaptation and genome expansion in the chlorophyll d-producing cyanobacterium Acaryochloris marina.</title>
        <authorList>
            <person name="Swingley W.D."/>
            <person name="Chen M."/>
            <person name="Cheung P.C."/>
            <person name="Conrad A.L."/>
            <person name="Dejesa L.C."/>
            <person name="Hao J."/>
            <person name="Honchak B.M."/>
            <person name="Karbach L.E."/>
            <person name="Kurdoglu A."/>
            <person name="Lahiri S."/>
            <person name="Mastrian S.D."/>
            <person name="Miyashita H."/>
            <person name="Page L."/>
            <person name="Ramakrishna P."/>
            <person name="Satoh S."/>
            <person name="Sattley W.M."/>
            <person name="Shimada Y."/>
            <person name="Taylor H.L."/>
            <person name="Tomo T."/>
            <person name="Tsuchiya T."/>
            <person name="Wang Z.T."/>
            <person name="Raymond J."/>
            <person name="Mimuro M."/>
            <person name="Blankenship R.E."/>
            <person name="Touchman J.W."/>
        </authorList>
    </citation>
    <scope>NUCLEOTIDE SEQUENCE [LARGE SCALE GENOMIC DNA]</scope>
    <source>
        <strain evidence="3">MBIC 11017</strain>
        <plasmid evidence="3">Plasmid pREB7</plasmid>
    </source>
</reference>
<evidence type="ECO:0000256" key="1">
    <source>
        <dbReference type="ARBA" id="ARBA00023172"/>
    </source>
</evidence>
<proteinExistence type="predicted"/>
<dbReference type="InterPro" id="IPR011010">
    <property type="entry name" value="DNA_brk_join_enz"/>
</dbReference>
<keyword evidence="2" id="KW-0614">Plasmid</keyword>
<evidence type="ECO:0000313" key="3">
    <source>
        <dbReference type="Proteomes" id="UP000000268"/>
    </source>
</evidence>
<dbReference type="GO" id="GO:0003677">
    <property type="term" value="F:DNA binding"/>
    <property type="evidence" value="ECO:0007669"/>
    <property type="project" value="InterPro"/>
</dbReference>
<dbReference type="AlphaFoldDB" id="A8ZQQ7"/>
<keyword evidence="3" id="KW-1185">Reference proteome</keyword>
<dbReference type="GO" id="GO:0015074">
    <property type="term" value="P:DNA integration"/>
    <property type="evidence" value="ECO:0007669"/>
    <property type="project" value="InterPro"/>
</dbReference>
<dbReference type="HOGENOM" id="CLU_3057365_0_0_3"/>
<keyword evidence="1" id="KW-0233">DNA recombination</keyword>
<dbReference type="GO" id="GO:0006310">
    <property type="term" value="P:DNA recombination"/>
    <property type="evidence" value="ECO:0007669"/>
    <property type="project" value="UniProtKB-KW"/>
</dbReference>
<sequence>MCLYTGFRIGEACILLTSDVVNVSGPKPSVLFRWHQTKGKRDTREVTMHPQLHEYLVAYALT</sequence>
<name>A8ZQQ7_ACAM1</name>
<evidence type="ECO:0008006" key="4">
    <source>
        <dbReference type="Google" id="ProtNLM"/>
    </source>
</evidence>
<protein>
    <recommendedName>
        <fullName evidence="4">Tyr recombinase domain-containing protein</fullName>
    </recommendedName>
</protein>
<dbReference type="SUPFAM" id="SSF56349">
    <property type="entry name" value="DNA breaking-rejoining enzymes"/>
    <property type="match status" value="1"/>
</dbReference>
<dbReference type="EMBL" id="CP000844">
    <property type="protein sequence ID" value="ABW33343.1"/>
    <property type="molecule type" value="Genomic_DNA"/>
</dbReference>
<evidence type="ECO:0000313" key="2">
    <source>
        <dbReference type="EMBL" id="ABW33343.1"/>
    </source>
</evidence>
<accession>A8ZQQ7</accession>